<accession>A0A103Y0E6</accession>
<evidence type="ECO:0000256" key="3">
    <source>
        <dbReference type="ARBA" id="ARBA00023300"/>
    </source>
</evidence>
<evidence type="ECO:0000256" key="1">
    <source>
        <dbReference type="ARBA" id="ARBA00022531"/>
    </source>
</evidence>
<dbReference type="AlphaFoldDB" id="A0A103Y0E6"/>
<protein>
    <submittedName>
        <fullName evidence="4">Uncharacterized protein</fullName>
    </submittedName>
</protein>
<dbReference type="GO" id="GO:0044183">
    <property type="term" value="F:protein folding chaperone"/>
    <property type="evidence" value="ECO:0007669"/>
    <property type="project" value="InterPro"/>
</dbReference>
<dbReference type="SUPFAM" id="SSF158615">
    <property type="entry name" value="RbcX-like"/>
    <property type="match status" value="1"/>
</dbReference>
<comment type="caution">
    <text evidence="4">The sequence shown here is derived from an EMBL/GenBank/DDBJ whole genome shotgun (WGS) entry which is preliminary data.</text>
</comment>
<keyword evidence="2" id="KW-0143">Chaperone</keyword>
<keyword evidence="3" id="KW-0120">Carbon dioxide fixation</keyword>
<evidence type="ECO:0000313" key="4">
    <source>
        <dbReference type="EMBL" id="KVI00215.1"/>
    </source>
</evidence>
<keyword evidence="1" id="KW-0602">Photosynthesis</keyword>
<reference evidence="4 5" key="1">
    <citation type="journal article" date="2016" name="Sci. Rep.">
        <title>The genome sequence of the outbreeding globe artichoke constructed de novo incorporating a phase-aware low-pass sequencing strategy of F1 progeny.</title>
        <authorList>
            <person name="Scaglione D."/>
            <person name="Reyes-Chin-Wo S."/>
            <person name="Acquadro A."/>
            <person name="Froenicke L."/>
            <person name="Portis E."/>
            <person name="Beitel C."/>
            <person name="Tirone M."/>
            <person name="Mauro R."/>
            <person name="Lo Monaco A."/>
            <person name="Mauromicale G."/>
            <person name="Faccioli P."/>
            <person name="Cattivelli L."/>
            <person name="Rieseberg L."/>
            <person name="Michelmore R."/>
            <person name="Lanteri S."/>
        </authorList>
    </citation>
    <scope>NUCLEOTIDE SEQUENCE [LARGE SCALE GENOMIC DNA]</scope>
    <source>
        <strain evidence="4">2C</strain>
    </source>
</reference>
<sequence>MVGGICVVDSHTSPCLGLDSLASSHVNHTSNGDLNLQRKSISKKLSSSFMDSKLPAKRIASKNQKRVKGFVIVNELGGQYDDSFHDVKAKLDHGEMYKNLSDQNLELMRERLMETVIWPSDDTNTEKIG</sequence>
<dbReference type="STRING" id="59895.A0A103Y0E6"/>
<evidence type="ECO:0000256" key="2">
    <source>
        <dbReference type="ARBA" id="ARBA00023186"/>
    </source>
</evidence>
<organism evidence="4 5">
    <name type="scientific">Cynara cardunculus var. scolymus</name>
    <name type="common">Globe artichoke</name>
    <name type="synonym">Cynara scolymus</name>
    <dbReference type="NCBI Taxonomy" id="59895"/>
    <lineage>
        <taxon>Eukaryota</taxon>
        <taxon>Viridiplantae</taxon>
        <taxon>Streptophyta</taxon>
        <taxon>Embryophyta</taxon>
        <taxon>Tracheophyta</taxon>
        <taxon>Spermatophyta</taxon>
        <taxon>Magnoliopsida</taxon>
        <taxon>eudicotyledons</taxon>
        <taxon>Gunneridae</taxon>
        <taxon>Pentapetalae</taxon>
        <taxon>asterids</taxon>
        <taxon>campanulids</taxon>
        <taxon>Asterales</taxon>
        <taxon>Asteraceae</taxon>
        <taxon>Carduoideae</taxon>
        <taxon>Cardueae</taxon>
        <taxon>Carduinae</taxon>
        <taxon>Cynara</taxon>
    </lineage>
</organism>
<dbReference type="GO" id="GO:0015979">
    <property type="term" value="P:photosynthesis"/>
    <property type="evidence" value="ECO:0007669"/>
    <property type="project" value="UniProtKB-KW"/>
</dbReference>
<dbReference type="PANTHER" id="PTHR33791">
    <property type="entry name" value="CHAPERONIN-LIKE RBCX PROTEIN 1, CHLOROPLASTIC"/>
    <property type="match status" value="1"/>
</dbReference>
<dbReference type="InterPro" id="IPR038052">
    <property type="entry name" value="Chaperonin_RbcX_sf"/>
</dbReference>
<evidence type="ECO:0000313" key="5">
    <source>
        <dbReference type="Proteomes" id="UP000243975"/>
    </source>
</evidence>
<gene>
    <name evidence="4" type="ORF">Ccrd_021538</name>
</gene>
<dbReference type="EMBL" id="LEKV01003396">
    <property type="protein sequence ID" value="KVI00215.1"/>
    <property type="molecule type" value="Genomic_DNA"/>
</dbReference>
<dbReference type="Gene3D" id="1.10.1200.210">
    <property type="entry name" value="Chaperonin-like RbcX"/>
    <property type="match status" value="1"/>
</dbReference>
<dbReference type="GO" id="GO:0015977">
    <property type="term" value="P:carbon fixation"/>
    <property type="evidence" value="ECO:0007669"/>
    <property type="project" value="UniProtKB-KW"/>
</dbReference>
<dbReference type="PANTHER" id="PTHR33791:SF1">
    <property type="entry name" value="RUBISCO CHAPERONE RBCX"/>
    <property type="match status" value="1"/>
</dbReference>
<keyword evidence="5" id="KW-1185">Reference proteome</keyword>
<dbReference type="GO" id="GO:0110102">
    <property type="term" value="P:ribulose bisphosphate carboxylase complex assembly"/>
    <property type="evidence" value="ECO:0007669"/>
    <property type="project" value="InterPro"/>
</dbReference>
<dbReference type="Proteomes" id="UP000243975">
    <property type="component" value="Unassembled WGS sequence"/>
</dbReference>
<proteinExistence type="predicted"/>
<name>A0A103Y0E6_CYNCS</name>
<dbReference type="Gramene" id="KVI00215">
    <property type="protein sequence ID" value="KVI00215"/>
    <property type="gene ID" value="Ccrd_021538"/>
</dbReference>
<dbReference type="InterPro" id="IPR003435">
    <property type="entry name" value="Chaperonin_RcbX"/>
</dbReference>